<proteinExistence type="predicted"/>
<sequence length="48" mass="5297">MGFRDILVFVDEGAQNEQRLDLAIELAQRTDAHLIGLAVTSAVLLPEF</sequence>
<protein>
    <submittedName>
        <fullName evidence="1">Uncharacterized protein</fullName>
    </submittedName>
</protein>
<evidence type="ECO:0000313" key="1">
    <source>
        <dbReference type="EMBL" id="EAR20200.1"/>
    </source>
</evidence>
<gene>
    <name evidence="1" type="ORF">NB231_08813</name>
</gene>
<reference evidence="1 2" key="1">
    <citation type="submission" date="2006-02" db="EMBL/GenBank/DDBJ databases">
        <authorList>
            <person name="Waterbury J."/>
            <person name="Ferriera S."/>
            <person name="Johnson J."/>
            <person name="Kravitz S."/>
            <person name="Halpern A."/>
            <person name="Remington K."/>
            <person name="Beeson K."/>
            <person name="Tran B."/>
            <person name="Rogers Y.-H."/>
            <person name="Friedman R."/>
            <person name="Venter J.C."/>
        </authorList>
    </citation>
    <scope>NUCLEOTIDE SEQUENCE [LARGE SCALE GENOMIC DNA]</scope>
    <source>
        <strain evidence="1 2">Nb-231</strain>
    </source>
</reference>
<dbReference type="OrthoDB" id="5393836at2"/>
<organism evidence="1 2">
    <name type="scientific">Nitrococcus mobilis Nb-231</name>
    <dbReference type="NCBI Taxonomy" id="314278"/>
    <lineage>
        <taxon>Bacteria</taxon>
        <taxon>Pseudomonadati</taxon>
        <taxon>Pseudomonadota</taxon>
        <taxon>Gammaproteobacteria</taxon>
        <taxon>Chromatiales</taxon>
        <taxon>Ectothiorhodospiraceae</taxon>
        <taxon>Nitrococcus</taxon>
    </lineage>
</organism>
<dbReference type="HOGENOM" id="CLU_3155387_0_0_6"/>
<evidence type="ECO:0000313" key="2">
    <source>
        <dbReference type="Proteomes" id="UP000003374"/>
    </source>
</evidence>
<name>A4BVP7_9GAMM</name>
<dbReference type="RefSeq" id="WP_005001559.1">
    <property type="nucleotide sequence ID" value="NZ_CH672427.1"/>
</dbReference>
<dbReference type="InterPro" id="IPR014729">
    <property type="entry name" value="Rossmann-like_a/b/a_fold"/>
</dbReference>
<dbReference type="Proteomes" id="UP000003374">
    <property type="component" value="Unassembled WGS sequence"/>
</dbReference>
<accession>A4BVP7</accession>
<comment type="caution">
    <text evidence="1">The sequence shown here is derived from an EMBL/GenBank/DDBJ whole genome shotgun (WGS) entry which is preliminary data.</text>
</comment>
<dbReference type="AlphaFoldDB" id="A4BVP7"/>
<dbReference type="Gene3D" id="3.40.50.620">
    <property type="entry name" value="HUPs"/>
    <property type="match status" value="1"/>
</dbReference>
<dbReference type="EMBL" id="AAOF01000030">
    <property type="protein sequence ID" value="EAR20200.1"/>
    <property type="molecule type" value="Genomic_DNA"/>
</dbReference>
<dbReference type="SUPFAM" id="SSF52402">
    <property type="entry name" value="Adenine nucleotide alpha hydrolases-like"/>
    <property type="match status" value="1"/>
</dbReference>
<keyword evidence="2" id="KW-1185">Reference proteome</keyword>